<dbReference type="InterPro" id="IPR020578">
    <property type="entry name" value="Aminotrans_V_PyrdxlP_BS"/>
</dbReference>
<dbReference type="Pfam" id="PF00266">
    <property type="entry name" value="Aminotran_5"/>
    <property type="match status" value="1"/>
</dbReference>
<dbReference type="Gene3D" id="3.90.1150.10">
    <property type="entry name" value="Aspartate Aminotransferase, domain 1"/>
    <property type="match status" value="1"/>
</dbReference>
<comment type="catalytic activity">
    <reaction evidence="6 8">
        <text>(sulfur carrier)-H + L-cysteine = (sulfur carrier)-SH + L-alanine</text>
        <dbReference type="Rhea" id="RHEA:43892"/>
        <dbReference type="Rhea" id="RHEA-COMP:14737"/>
        <dbReference type="Rhea" id="RHEA-COMP:14739"/>
        <dbReference type="ChEBI" id="CHEBI:29917"/>
        <dbReference type="ChEBI" id="CHEBI:35235"/>
        <dbReference type="ChEBI" id="CHEBI:57972"/>
        <dbReference type="ChEBI" id="CHEBI:64428"/>
        <dbReference type="EC" id="2.8.1.7"/>
    </reaction>
</comment>
<keyword evidence="4 8" id="KW-0808">Transferase</keyword>
<sequence length="426" mass="45063">MRTETLDPVRLRADFPIFSREVNGHPFVYLDSGATSQKPLQVLDAERAFTERYTSAVHRGAHTVAGEATEIFEDARARVAGFVGVRPGELVWTSNATEGINLIAYAMSNASLGRGGREAERFRLGEGDEIVVTEAEHHANLIPWQELAARTGATLRVIGLTDDGLLRLDEAAELIGPRTKVVAFAHVSNVLGAIAPVADLVALAHEHGALVVLDACQSVPHLAVDLAALDVDFAVFSGHKMLGPTGVGALYGRSELLNALPPFLTGGSMITTVTLEKAEYLPAPQRFEAGTQRVSQAVALAAAVDYLDGVGMRAIEEHEEALGARMLAGLAEIPGVRVLGPGAGTPRVGLASFVVEGIHAHDVGQFLDDRGIAVRVGHHCAQPVHRRFGATASTRISAYLYNTADEVDAAVAAVADARAFFGVLEA</sequence>
<comment type="function">
    <text evidence="8">Catalyzes the removal of elemental sulfur and selenium atoms from L-cysteine, L-cystine, L-selenocysteine, and L-selenocystine to produce L-alanine.</text>
</comment>
<evidence type="ECO:0000256" key="1">
    <source>
        <dbReference type="ARBA" id="ARBA00001933"/>
    </source>
</evidence>
<evidence type="ECO:0000256" key="8">
    <source>
        <dbReference type="RuleBase" id="RU004506"/>
    </source>
</evidence>
<dbReference type="PROSITE" id="PS00595">
    <property type="entry name" value="AA_TRANSFER_CLASS_5"/>
    <property type="match status" value="1"/>
</dbReference>
<proteinExistence type="inferred from homology"/>
<dbReference type="EC" id="2.8.1.7" evidence="3 8"/>
<dbReference type="AlphaFoldDB" id="A0AAU7G8B4"/>
<dbReference type="InterPro" id="IPR000192">
    <property type="entry name" value="Aminotrans_V_dom"/>
</dbReference>
<dbReference type="InterPro" id="IPR015421">
    <property type="entry name" value="PyrdxlP-dep_Trfase_major"/>
</dbReference>
<organism evidence="10">
    <name type="scientific">Leifsonia sp. NPDC080035</name>
    <dbReference type="NCBI Taxonomy" id="3143936"/>
    <lineage>
        <taxon>Bacteria</taxon>
        <taxon>Bacillati</taxon>
        <taxon>Actinomycetota</taxon>
        <taxon>Actinomycetes</taxon>
        <taxon>Micrococcales</taxon>
        <taxon>Microbacteriaceae</taxon>
        <taxon>Leifsonia</taxon>
    </lineage>
</organism>
<dbReference type="InterPro" id="IPR015424">
    <property type="entry name" value="PyrdxlP-dep_Trfase"/>
</dbReference>
<evidence type="ECO:0000256" key="2">
    <source>
        <dbReference type="ARBA" id="ARBA00010447"/>
    </source>
</evidence>
<evidence type="ECO:0000313" key="10">
    <source>
        <dbReference type="EMBL" id="XBM47452.1"/>
    </source>
</evidence>
<keyword evidence="5 8" id="KW-0663">Pyridoxal phosphate</keyword>
<name>A0AAU7G8B4_9MICO</name>
<dbReference type="Gene3D" id="3.40.640.10">
    <property type="entry name" value="Type I PLP-dependent aspartate aminotransferase-like (Major domain)"/>
    <property type="match status" value="1"/>
</dbReference>
<evidence type="ECO:0000256" key="4">
    <source>
        <dbReference type="ARBA" id="ARBA00022679"/>
    </source>
</evidence>
<dbReference type="CDD" id="cd06453">
    <property type="entry name" value="SufS_like"/>
    <property type="match status" value="1"/>
</dbReference>
<reference evidence="10" key="1">
    <citation type="submission" date="2024-05" db="EMBL/GenBank/DDBJ databases">
        <title>The Natural Products Discovery Center: Release of the First 8490 Sequenced Strains for Exploring Actinobacteria Biosynthetic Diversity.</title>
        <authorList>
            <person name="Kalkreuter E."/>
            <person name="Kautsar S.A."/>
            <person name="Yang D."/>
            <person name="Bader C.D."/>
            <person name="Teijaro C.N."/>
            <person name="Fluegel L."/>
            <person name="Davis C.M."/>
            <person name="Simpson J.R."/>
            <person name="Lauterbach L."/>
            <person name="Steele A.D."/>
            <person name="Gui C."/>
            <person name="Meng S."/>
            <person name="Li G."/>
            <person name="Viehrig K."/>
            <person name="Ye F."/>
            <person name="Su P."/>
            <person name="Kiefer A.F."/>
            <person name="Nichols A."/>
            <person name="Cepeda A.J."/>
            <person name="Yan W."/>
            <person name="Fan B."/>
            <person name="Jiang Y."/>
            <person name="Adhikari A."/>
            <person name="Zheng C.-J."/>
            <person name="Schuster L."/>
            <person name="Cowan T.M."/>
            <person name="Smanski M.J."/>
            <person name="Chevrette M.G."/>
            <person name="de Carvalho L.P.S."/>
            <person name="Shen B."/>
        </authorList>
    </citation>
    <scope>NUCLEOTIDE SEQUENCE</scope>
    <source>
        <strain evidence="10">NPDC080035</strain>
    </source>
</reference>
<evidence type="ECO:0000256" key="6">
    <source>
        <dbReference type="ARBA" id="ARBA00050776"/>
    </source>
</evidence>
<dbReference type="EMBL" id="CP157390">
    <property type="protein sequence ID" value="XBM47452.1"/>
    <property type="molecule type" value="Genomic_DNA"/>
</dbReference>
<dbReference type="PANTHER" id="PTHR43586">
    <property type="entry name" value="CYSTEINE DESULFURASE"/>
    <property type="match status" value="1"/>
</dbReference>
<dbReference type="SUPFAM" id="SSF53383">
    <property type="entry name" value="PLP-dependent transferases"/>
    <property type="match status" value="1"/>
</dbReference>
<evidence type="ECO:0000256" key="3">
    <source>
        <dbReference type="ARBA" id="ARBA00012239"/>
    </source>
</evidence>
<dbReference type="GO" id="GO:0031071">
    <property type="term" value="F:cysteine desulfurase activity"/>
    <property type="evidence" value="ECO:0007669"/>
    <property type="project" value="UniProtKB-UniRule"/>
</dbReference>
<dbReference type="NCBIfam" id="TIGR01979">
    <property type="entry name" value="sufS"/>
    <property type="match status" value="1"/>
</dbReference>
<evidence type="ECO:0000259" key="9">
    <source>
        <dbReference type="Pfam" id="PF00266"/>
    </source>
</evidence>
<evidence type="ECO:0000256" key="5">
    <source>
        <dbReference type="ARBA" id="ARBA00022898"/>
    </source>
</evidence>
<dbReference type="InterPro" id="IPR015422">
    <property type="entry name" value="PyrdxlP-dep_Trfase_small"/>
</dbReference>
<dbReference type="PANTHER" id="PTHR43586:SF8">
    <property type="entry name" value="CYSTEINE DESULFURASE 1, CHLOROPLASTIC"/>
    <property type="match status" value="1"/>
</dbReference>
<dbReference type="RefSeq" id="WP_348787425.1">
    <property type="nucleotide sequence ID" value="NZ_CP157390.1"/>
</dbReference>
<feature type="domain" description="Aminotransferase class V" evidence="9">
    <location>
        <begin position="28"/>
        <end position="409"/>
    </location>
</feature>
<protein>
    <recommendedName>
        <fullName evidence="3 8">Cysteine desulfurase</fullName>
        <ecNumber evidence="3 8">2.8.1.7</ecNumber>
    </recommendedName>
</protein>
<accession>A0AAU7G8B4</accession>
<comment type="cofactor">
    <cofactor evidence="1 7">
        <name>pyridoxal 5'-phosphate</name>
        <dbReference type="ChEBI" id="CHEBI:597326"/>
    </cofactor>
</comment>
<comment type="similarity">
    <text evidence="2 8">Belongs to the class-V pyridoxal-phosphate-dependent aminotransferase family. Csd subfamily.</text>
</comment>
<gene>
    <name evidence="10" type="ORF">AAME72_15380</name>
</gene>
<dbReference type="InterPro" id="IPR010970">
    <property type="entry name" value="Cys_dSase_SufS"/>
</dbReference>
<dbReference type="GO" id="GO:0030170">
    <property type="term" value="F:pyridoxal phosphate binding"/>
    <property type="evidence" value="ECO:0007669"/>
    <property type="project" value="UniProtKB-UniRule"/>
</dbReference>
<dbReference type="GO" id="GO:0006534">
    <property type="term" value="P:cysteine metabolic process"/>
    <property type="evidence" value="ECO:0007669"/>
    <property type="project" value="UniProtKB-UniRule"/>
</dbReference>
<evidence type="ECO:0000256" key="7">
    <source>
        <dbReference type="RuleBase" id="RU004504"/>
    </source>
</evidence>